<comment type="pathway">
    <text evidence="1">Lipid metabolism.</text>
</comment>
<dbReference type="CDD" id="cd02440">
    <property type="entry name" value="AdoMet_MTases"/>
    <property type="match status" value="1"/>
</dbReference>
<sequence>MDELELLLDLHVKGERQGPGSTEATLRALEMITLPSEKELKVADMGCGTGAQSLVLAGQLTGQVTAVDLFPAFLDELTKKAKEMGLSEKIVTCQQSMDDLPFRKEQFDLIWSEGAIYTIGFEEGIRQWKEYLKVGGYLAVSEVTWVSSSRPKEIVEFWSREYPEIGTAATKINQLEANGYTLVGYFFLSPQSWLSNYYKPLQERFPAFLTRHKHSELAKKVVAAHQQEINLYERHQAHYSYGFYIARKDAR</sequence>
<evidence type="ECO:0000313" key="7">
    <source>
        <dbReference type="EMBL" id="SEJ70711.1"/>
    </source>
</evidence>
<dbReference type="PANTHER" id="PTHR44307">
    <property type="entry name" value="PHOSPHOETHANOLAMINE METHYLTRANSFERASE"/>
    <property type="match status" value="1"/>
</dbReference>
<evidence type="ECO:0000256" key="3">
    <source>
        <dbReference type="ARBA" id="ARBA00022679"/>
    </source>
</evidence>
<keyword evidence="8" id="KW-1185">Reference proteome</keyword>
<dbReference type="GO" id="GO:0000234">
    <property type="term" value="F:phosphoethanolamine N-methyltransferase activity"/>
    <property type="evidence" value="ECO:0007669"/>
    <property type="project" value="UniProtKB-EC"/>
</dbReference>
<dbReference type="Gene3D" id="3.40.50.150">
    <property type="entry name" value="Vaccinia Virus protein VP39"/>
    <property type="match status" value="1"/>
</dbReference>
<dbReference type="SUPFAM" id="SSF53335">
    <property type="entry name" value="S-adenosyl-L-methionine-dependent methyltransferases"/>
    <property type="match status" value="1"/>
</dbReference>
<comment type="pathway">
    <text evidence="4">Phospholipid metabolism.</text>
</comment>
<keyword evidence="2 7" id="KW-0489">Methyltransferase</keyword>
<evidence type="ECO:0000256" key="5">
    <source>
        <dbReference type="ARBA" id="ARBA00047622"/>
    </source>
</evidence>
<dbReference type="RefSeq" id="WP_092178007.1">
    <property type="nucleotide sequence ID" value="NZ_FNZH01000009.1"/>
</dbReference>
<evidence type="ECO:0000256" key="4">
    <source>
        <dbReference type="ARBA" id="ARBA00025707"/>
    </source>
</evidence>
<dbReference type="Pfam" id="PF13649">
    <property type="entry name" value="Methyltransf_25"/>
    <property type="match status" value="1"/>
</dbReference>
<dbReference type="PANTHER" id="PTHR44307:SF2">
    <property type="entry name" value="PHOSPHOETHANOLAMINE METHYLTRANSFERASE ISOFORM X1"/>
    <property type="match status" value="1"/>
</dbReference>
<keyword evidence="3 7" id="KW-0808">Transferase</keyword>
<feature type="domain" description="Methyltransferase" evidence="6">
    <location>
        <begin position="42"/>
        <end position="136"/>
    </location>
</feature>
<dbReference type="GO" id="GO:0032259">
    <property type="term" value="P:methylation"/>
    <property type="evidence" value="ECO:0007669"/>
    <property type="project" value="UniProtKB-KW"/>
</dbReference>
<dbReference type="InterPro" id="IPR029063">
    <property type="entry name" value="SAM-dependent_MTases_sf"/>
</dbReference>
<name>A0A1H7AYM8_9BACT</name>
<dbReference type="Proteomes" id="UP000199403">
    <property type="component" value="Unassembled WGS sequence"/>
</dbReference>
<evidence type="ECO:0000256" key="2">
    <source>
        <dbReference type="ARBA" id="ARBA00022603"/>
    </source>
</evidence>
<dbReference type="STRING" id="1416801.SAMN05192553_10934"/>
<comment type="catalytic activity">
    <reaction evidence="5">
        <text>phosphoethanolamine + S-adenosyl-L-methionine = N-methylethanolamine phosphate + S-adenosyl-L-homocysteine + H(+)</text>
        <dbReference type="Rhea" id="RHEA:20365"/>
        <dbReference type="ChEBI" id="CHEBI:15378"/>
        <dbReference type="ChEBI" id="CHEBI:57781"/>
        <dbReference type="ChEBI" id="CHEBI:57856"/>
        <dbReference type="ChEBI" id="CHEBI:58190"/>
        <dbReference type="ChEBI" id="CHEBI:59789"/>
        <dbReference type="EC" id="2.1.1.103"/>
    </reaction>
    <physiologicalReaction direction="left-to-right" evidence="5">
        <dbReference type="Rhea" id="RHEA:20366"/>
    </physiologicalReaction>
</comment>
<dbReference type="EMBL" id="FNZH01000009">
    <property type="protein sequence ID" value="SEJ70711.1"/>
    <property type="molecule type" value="Genomic_DNA"/>
</dbReference>
<gene>
    <name evidence="7" type="ORF">SAMN05192553_10934</name>
</gene>
<evidence type="ECO:0000259" key="6">
    <source>
        <dbReference type="Pfam" id="PF13649"/>
    </source>
</evidence>
<organism evidence="7 8">
    <name type="scientific">Cyclobacterium xiamenense</name>
    <dbReference type="NCBI Taxonomy" id="1297121"/>
    <lineage>
        <taxon>Bacteria</taxon>
        <taxon>Pseudomonadati</taxon>
        <taxon>Bacteroidota</taxon>
        <taxon>Cytophagia</taxon>
        <taxon>Cytophagales</taxon>
        <taxon>Cyclobacteriaceae</taxon>
        <taxon>Cyclobacterium</taxon>
    </lineage>
</organism>
<accession>A0A1H7AYM8</accession>
<dbReference type="InterPro" id="IPR041698">
    <property type="entry name" value="Methyltransf_25"/>
</dbReference>
<proteinExistence type="predicted"/>
<reference evidence="8" key="1">
    <citation type="submission" date="2016-10" db="EMBL/GenBank/DDBJ databases">
        <authorList>
            <person name="Varghese N."/>
            <person name="Submissions S."/>
        </authorList>
    </citation>
    <scope>NUCLEOTIDE SEQUENCE [LARGE SCALE GENOMIC DNA]</scope>
    <source>
        <strain evidence="8">IBRC-M 10761</strain>
    </source>
</reference>
<protein>
    <submittedName>
        <fullName evidence="7">Methyltransferase domain-containing protein</fullName>
    </submittedName>
</protein>
<evidence type="ECO:0000313" key="8">
    <source>
        <dbReference type="Proteomes" id="UP000199403"/>
    </source>
</evidence>
<dbReference type="AlphaFoldDB" id="A0A1H7AYM8"/>
<dbReference type="OrthoDB" id="9789123at2"/>
<evidence type="ECO:0000256" key="1">
    <source>
        <dbReference type="ARBA" id="ARBA00005189"/>
    </source>
</evidence>